<dbReference type="Proteomes" id="UP000826195">
    <property type="component" value="Unassembled WGS sequence"/>
</dbReference>
<evidence type="ECO:0000256" key="1">
    <source>
        <dbReference type="SAM" id="MobiDB-lite"/>
    </source>
</evidence>
<comment type="caution">
    <text evidence="2">The sequence shown here is derived from an EMBL/GenBank/DDBJ whole genome shotgun (WGS) entry which is preliminary data.</text>
</comment>
<sequence>MDKQRRNKSFSNKAISRRNLKKIKIYLDFLSCHPNIPTPNNFEQLPAKLSCTRIRHDYDIKNQSSKPTPSHDHVTEKFVNSTVHDSAMDCSEDNNSSTLIDENQIPLDRNNESENNDGNNACFFNDENQIPVDKNNEEEHVNAEINNSVKTRNFRSFNISMNFTNNIFMFQNRNTTVKDHLLCVVALSLRHHWSYECILDTFRYINNSYGSTELPTTKQALWKALGRNDSQVIKYFYCRECDDFLGEKSKISDELQQ</sequence>
<evidence type="ECO:0000313" key="3">
    <source>
        <dbReference type="Proteomes" id="UP000826195"/>
    </source>
</evidence>
<protein>
    <submittedName>
        <fullName evidence="2">Uncharacterized protein</fullName>
    </submittedName>
</protein>
<evidence type="ECO:0000313" key="2">
    <source>
        <dbReference type="EMBL" id="KAH0540014.1"/>
    </source>
</evidence>
<name>A0AAV7I211_COTGL</name>
<dbReference type="EMBL" id="JAHXZJ010002609">
    <property type="protein sequence ID" value="KAH0540014.1"/>
    <property type="molecule type" value="Genomic_DNA"/>
</dbReference>
<proteinExistence type="predicted"/>
<reference evidence="2 3" key="1">
    <citation type="journal article" date="2021" name="J. Hered.">
        <title>A chromosome-level genome assembly of the parasitoid wasp, Cotesia glomerata (Hymenoptera: Braconidae).</title>
        <authorList>
            <person name="Pinto B.J."/>
            <person name="Weis J.J."/>
            <person name="Gamble T."/>
            <person name="Ode P.J."/>
            <person name="Paul R."/>
            <person name="Zaspel J.M."/>
        </authorList>
    </citation>
    <scope>NUCLEOTIDE SEQUENCE [LARGE SCALE GENOMIC DNA]</scope>
    <source>
        <strain evidence="2">CgM1</strain>
    </source>
</reference>
<dbReference type="AlphaFoldDB" id="A0AAV7I211"/>
<gene>
    <name evidence="2" type="ORF">KQX54_011191</name>
</gene>
<keyword evidence="3" id="KW-1185">Reference proteome</keyword>
<feature type="region of interest" description="Disordered" evidence="1">
    <location>
        <begin position="89"/>
        <end position="119"/>
    </location>
</feature>
<organism evidence="2 3">
    <name type="scientific">Cotesia glomerata</name>
    <name type="common">Lepidopteran parasitic wasp</name>
    <name type="synonym">Apanteles glomeratus</name>
    <dbReference type="NCBI Taxonomy" id="32391"/>
    <lineage>
        <taxon>Eukaryota</taxon>
        <taxon>Metazoa</taxon>
        <taxon>Ecdysozoa</taxon>
        <taxon>Arthropoda</taxon>
        <taxon>Hexapoda</taxon>
        <taxon>Insecta</taxon>
        <taxon>Pterygota</taxon>
        <taxon>Neoptera</taxon>
        <taxon>Endopterygota</taxon>
        <taxon>Hymenoptera</taxon>
        <taxon>Apocrita</taxon>
        <taxon>Ichneumonoidea</taxon>
        <taxon>Braconidae</taxon>
        <taxon>Microgastrinae</taxon>
        <taxon>Cotesia</taxon>
    </lineage>
</organism>
<accession>A0AAV7I211</accession>